<keyword evidence="4 7" id="KW-0665">Pyrimidine biosynthesis</keyword>
<dbReference type="PANTHER" id="PTHR45753:SF6">
    <property type="entry name" value="ASPARTATE CARBAMOYLTRANSFERASE"/>
    <property type="match status" value="1"/>
</dbReference>
<dbReference type="PROSITE" id="PS00097">
    <property type="entry name" value="CARBAMOYLTRANSFERASE"/>
    <property type="match status" value="1"/>
</dbReference>
<feature type="domain" description="Aspartate/ornithine carbamoyltransferase carbamoyl-P binding" evidence="9">
    <location>
        <begin position="24"/>
        <end position="167"/>
    </location>
</feature>
<feature type="binding site" evidence="7">
    <location>
        <position position="243"/>
    </location>
    <ligand>
        <name>L-aspartate</name>
        <dbReference type="ChEBI" id="CHEBI:29991"/>
    </ligand>
</feature>
<dbReference type="EMBL" id="BAAAEU010000007">
    <property type="protein sequence ID" value="GAA0714413.1"/>
    <property type="molecule type" value="Genomic_DNA"/>
</dbReference>
<organism evidence="10 11">
    <name type="scientific">Dokdonella soli</name>
    <dbReference type="NCBI Taxonomy" id="529810"/>
    <lineage>
        <taxon>Bacteria</taxon>
        <taxon>Pseudomonadati</taxon>
        <taxon>Pseudomonadota</taxon>
        <taxon>Gammaproteobacteria</taxon>
        <taxon>Lysobacterales</taxon>
        <taxon>Rhodanobacteraceae</taxon>
        <taxon>Dokdonella</taxon>
    </lineage>
</organism>
<comment type="subunit">
    <text evidence="7">Heterododecamer (2C3:3R2) of six catalytic PyrB chains organized as two trimers (C3), and six regulatory PyrI chains organized as three dimers (R2).</text>
</comment>
<dbReference type="PRINTS" id="PR00101">
    <property type="entry name" value="ATCASE"/>
</dbReference>
<reference evidence="11" key="1">
    <citation type="journal article" date="2019" name="Int. J. Syst. Evol. Microbiol.">
        <title>The Global Catalogue of Microorganisms (GCM) 10K type strain sequencing project: providing services to taxonomists for standard genome sequencing and annotation.</title>
        <authorList>
            <consortium name="The Broad Institute Genomics Platform"/>
            <consortium name="The Broad Institute Genome Sequencing Center for Infectious Disease"/>
            <person name="Wu L."/>
            <person name="Ma J."/>
        </authorList>
    </citation>
    <scope>NUCLEOTIDE SEQUENCE [LARGE SCALE GENOMIC DNA]</scope>
    <source>
        <strain evidence="11">JCM 15421</strain>
    </source>
</reference>
<feature type="domain" description="Aspartate/ornithine carbamoyltransferase Asp/Orn-binding" evidence="8">
    <location>
        <begin position="174"/>
        <end position="320"/>
    </location>
</feature>
<dbReference type="Pfam" id="PF00185">
    <property type="entry name" value="OTCace"/>
    <property type="match status" value="1"/>
</dbReference>
<evidence type="ECO:0000256" key="2">
    <source>
        <dbReference type="ARBA" id="ARBA00008896"/>
    </source>
</evidence>
<evidence type="ECO:0000256" key="4">
    <source>
        <dbReference type="ARBA" id="ARBA00022975"/>
    </source>
</evidence>
<comment type="pathway">
    <text evidence="1 7">Pyrimidine metabolism; UMP biosynthesis via de novo pathway; (S)-dihydroorotate from bicarbonate: step 2/3.</text>
</comment>
<dbReference type="SUPFAM" id="SSF53671">
    <property type="entry name" value="Aspartate/ornithine carbamoyltransferase"/>
    <property type="match status" value="1"/>
</dbReference>
<sequence>MINLQPTFREPMSAIQIDEHGRLRHLLTLENLGRAHIDALLDRAAALRATVRAGSALPPLLAGRTVVNLFFEPSTRTRTSFELAARRLGALVVNFDIGSSSTSKGESLEDTLATLEAMDSDAFVVRHKENGTPARLAAHARRAAILNAGDGNHAHPTQGLLDLLTIRDRKGRIDGLKVAICGDVKHSRVARSDIHGLAALDAAEIRLCGPAALLPAQEDVPGCRITSDFDAALDAADVVIMLRIQKERIEHLPGFDEAEYFARYGLTRARLARARPDAVVMHPGPINRGIEIAPDVADGTQSVILDQVANGIFVRMAVLAELLQR</sequence>
<feature type="binding site" evidence="7">
    <location>
        <position position="77"/>
    </location>
    <ligand>
        <name>carbamoyl phosphate</name>
        <dbReference type="ChEBI" id="CHEBI:58228"/>
    </ligand>
</feature>
<dbReference type="Gene3D" id="3.40.50.1370">
    <property type="entry name" value="Aspartate/ornithine carbamoyltransferase"/>
    <property type="match status" value="2"/>
</dbReference>
<feature type="binding site" evidence="7">
    <location>
        <position position="155"/>
    </location>
    <ligand>
        <name>carbamoyl phosphate</name>
        <dbReference type="ChEBI" id="CHEBI:58228"/>
    </ligand>
</feature>
<evidence type="ECO:0000256" key="6">
    <source>
        <dbReference type="ARBA" id="ARBA00048859"/>
    </source>
</evidence>
<comment type="function">
    <text evidence="5 7">Catalyzes the condensation of carbamoyl phosphate and aspartate to form carbamoyl aspartate and inorganic phosphate, the committed step in the de novo pyrimidine nucleotide biosynthesis pathway.</text>
</comment>
<evidence type="ECO:0000256" key="7">
    <source>
        <dbReference type="HAMAP-Rule" id="MF_00001"/>
    </source>
</evidence>
<keyword evidence="11" id="KW-1185">Reference proteome</keyword>
<dbReference type="InterPro" id="IPR006132">
    <property type="entry name" value="Asp/Orn_carbamoyltranf_P-bd"/>
</dbReference>
<dbReference type="PANTHER" id="PTHR45753">
    <property type="entry name" value="ORNITHINE CARBAMOYLTRANSFERASE, MITOCHONDRIAL"/>
    <property type="match status" value="1"/>
</dbReference>
<dbReference type="Proteomes" id="UP001501523">
    <property type="component" value="Unassembled WGS sequence"/>
</dbReference>
<feature type="binding site" evidence="7">
    <location>
        <position position="285"/>
    </location>
    <ligand>
        <name>carbamoyl phosphate</name>
        <dbReference type="ChEBI" id="CHEBI:58228"/>
    </ligand>
</feature>
<evidence type="ECO:0000256" key="1">
    <source>
        <dbReference type="ARBA" id="ARBA00004852"/>
    </source>
</evidence>
<name>A0ABP3TPK1_9GAMM</name>
<dbReference type="NCBIfam" id="TIGR00670">
    <property type="entry name" value="asp_carb_tr"/>
    <property type="match status" value="1"/>
</dbReference>
<dbReference type="HAMAP" id="MF_00001">
    <property type="entry name" value="Asp_carb_tr"/>
    <property type="match status" value="1"/>
</dbReference>
<evidence type="ECO:0000313" key="10">
    <source>
        <dbReference type="EMBL" id="GAA0714413.1"/>
    </source>
</evidence>
<feature type="binding site" evidence="7">
    <location>
        <position position="126"/>
    </location>
    <ligand>
        <name>carbamoyl phosphate</name>
        <dbReference type="ChEBI" id="CHEBI:58228"/>
    </ligand>
</feature>
<protein>
    <recommendedName>
        <fullName evidence="7">Aspartate carbamoyltransferase</fullName>
        <ecNumber evidence="7">2.1.3.2</ecNumber>
    </recommendedName>
    <alternativeName>
        <fullName evidence="7">Aspartate transcarbamylase</fullName>
        <shortName evidence="7">ATCase</shortName>
    </alternativeName>
</protein>
<feature type="binding site" evidence="7">
    <location>
        <position position="158"/>
    </location>
    <ligand>
        <name>carbamoyl phosphate</name>
        <dbReference type="ChEBI" id="CHEBI:58228"/>
    </ligand>
</feature>
<feature type="binding site" evidence="7">
    <location>
        <position position="76"/>
    </location>
    <ligand>
        <name>carbamoyl phosphate</name>
        <dbReference type="ChEBI" id="CHEBI:58228"/>
    </ligand>
</feature>
<dbReference type="InterPro" id="IPR036901">
    <property type="entry name" value="Asp/Orn_carbamoylTrfase_sf"/>
</dbReference>
<dbReference type="PRINTS" id="PR00100">
    <property type="entry name" value="AOTCASE"/>
</dbReference>
<evidence type="ECO:0000313" key="11">
    <source>
        <dbReference type="Proteomes" id="UP001501523"/>
    </source>
</evidence>
<dbReference type="InterPro" id="IPR006131">
    <property type="entry name" value="Asp_carbamoyltransf_Asp/Orn-bd"/>
</dbReference>
<evidence type="ECO:0000256" key="5">
    <source>
        <dbReference type="ARBA" id="ARBA00043884"/>
    </source>
</evidence>
<evidence type="ECO:0000259" key="8">
    <source>
        <dbReference type="Pfam" id="PF00185"/>
    </source>
</evidence>
<evidence type="ECO:0000256" key="3">
    <source>
        <dbReference type="ARBA" id="ARBA00022679"/>
    </source>
</evidence>
<dbReference type="InterPro" id="IPR002082">
    <property type="entry name" value="Asp_carbamoyltransf"/>
</dbReference>
<gene>
    <name evidence="7" type="primary">pyrB</name>
    <name evidence="10" type="ORF">GCM10009105_18940</name>
</gene>
<comment type="caution">
    <text evidence="10">The sequence shown here is derived from an EMBL/GenBank/DDBJ whole genome shotgun (WGS) entry which is preliminary data.</text>
</comment>
<dbReference type="NCBIfam" id="NF002032">
    <property type="entry name" value="PRK00856.1"/>
    <property type="match status" value="1"/>
</dbReference>
<keyword evidence="3 7" id="KW-0808">Transferase</keyword>
<proteinExistence type="inferred from homology"/>
<comment type="catalytic activity">
    <reaction evidence="6 7">
        <text>carbamoyl phosphate + L-aspartate = N-carbamoyl-L-aspartate + phosphate + H(+)</text>
        <dbReference type="Rhea" id="RHEA:20013"/>
        <dbReference type="ChEBI" id="CHEBI:15378"/>
        <dbReference type="ChEBI" id="CHEBI:29991"/>
        <dbReference type="ChEBI" id="CHEBI:32814"/>
        <dbReference type="ChEBI" id="CHEBI:43474"/>
        <dbReference type="ChEBI" id="CHEBI:58228"/>
        <dbReference type="EC" id="2.1.3.2"/>
    </reaction>
</comment>
<feature type="binding site" evidence="7">
    <location>
        <position position="188"/>
    </location>
    <ligand>
        <name>L-aspartate</name>
        <dbReference type="ChEBI" id="CHEBI:29991"/>
    </ligand>
</feature>
<feature type="binding site" evidence="7">
    <location>
        <position position="104"/>
    </location>
    <ligand>
        <name>L-aspartate</name>
        <dbReference type="ChEBI" id="CHEBI:29991"/>
    </ligand>
</feature>
<evidence type="ECO:0000259" key="9">
    <source>
        <dbReference type="Pfam" id="PF02729"/>
    </source>
</evidence>
<dbReference type="InterPro" id="IPR006130">
    <property type="entry name" value="Asp/Orn_carbamoylTrfase"/>
</dbReference>
<comment type="similarity">
    <text evidence="2 7">Belongs to the aspartate/ornithine carbamoyltransferase superfamily. ATCase family.</text>
</comment>
<accession>A0ABP3TPK1</accession>
<dbReference type="Pfam" id="PF02729">
    <property type="entry name" value="OTCace_N"/>
    <property type="match status" value="1"/>
</dbReference>
<feature type="binding site" evidence="7">
    <location>
        <position position="284"/>
    </location>
    <ligand>
        <name>carbamoyl phosphate</name>
        <dbReference type="ChEBI" id="CHEBI:58228"/>
    </ligand>
</feature>
<dbReference type="EC" id="2.1.3.2" evidence="7"/>